<feature type="compositionally biased region" description="Polar residues" evidence="1">
    <location>
        <begin position="64"/>
        <end position="74"/>
    </location>
</feature>
<keyword evidence="4" id="KW-1185">Reference proteome</keyword>
<dbReference type="Gene3D" id="1.25.40.10">
    <property type="entry name" value="Tetratricopeptide repeat domain"/>
    <property type="match status" value="1"/>
</dbReference>
<name>A0A2T4H7U3_FUSCU</name>
<feature type="compositionally biased region" description="Low complexity" evidence="1">
    <location>
        <begin position="30"/>
        <end position="43"/>
    </location>
</feature>
<gene>
    <name evidence="3" type="ORF">FCULG_00004973</name>
</gene>
<evidence type="ECO:0000259" key="2">
    <source>
        <dbReference type="Pfam" id="PF14420"/>
    </source>
</evidence>
<dbReference type="OrthoDB" id="5308957at2759"/>
<dbReference type="PANTHER" id="PTHR38788">
    <property type="entry name" value="CLR5 DOMAIN-CONTAINING PROTEIN"/>
    <property type="match status" value="1"/>
</dbReference>
<proteinExistence type="predicted"/>
<reference evidence="3 4" key="1">
    <citation type="submission" date="2018-02" db="EMBL/GenBank/DDBJ databases">
        <title>Fusarium culmorum secondary metabolites in fungal-bacterial-plant interactions.</title>
        <authorList>
            <person name="Schmidt R."/>
        </authorList>
    </citation>
    <scope>NUCLEOTIDE SEQUENCE [LARGE SCALE GENOMIC DNA]</scope>
    <source>
        <strain evidence="3 4">PV</strain>
    </source>
</reference>
<dbReference type="InterPro" id="IPR011990">
    <property type="entry name" value="TPR-like_helical_dom_sf"/>
</dbReference>
<evidence type="ECO:0000256" key="1">
    <source>
        <dbReference type="SAM" id="MobiDB-lite"/>
    </source>
</evidence>
<feature type="region of interest" description="Disordered" evidence="1">
    <location>
        <begin position="1"/>
        <end position="43"/>
    </location>
</feature>
<organism evidence="3 4">
    <name type="scientific">Fusarium culmorum</name>
    <dbReference type="NCBI Taxonomy" id="5516"/>
    <lineage>
        <taxon>Eukaryota</taxon>
        <taxon>Fungi</taxon>
        <taxon>Dikarya</taxon>
        <taxon>Ascomycota</taxon>
        <taxon>Pezizomycotina</taxon>
        <taxon>Sordariomycetes</taxon>
        <taxon>Hypocreomycetidae</taxon>
        <taxon>Hypocreales</taxon>
        <taxon>Nectriaceae</taxon>
        <taxon>Fusarium</taxon>
    </lineage>
</organism>
<dbReference type="PANTHER" id="PTHR38788:SF3">
    <property type="entry name" value="CLR5 DOMAIN-CONTAINING PROTEIN"/>
    <property type="match status" value="1"/>
</dbReference>
<evidence type="ECO:0000313" key="3">
    <source>
        <dbReference type="EMBL" id="PTD11888.1"/>
    </source>
</evidence>
<dbReference type="Proteomes" id="UP000241587">
    <property type="component" value="Unassembled WGS sequence"/>
</dbReference>
<feature type="domain" description="Clr5" evidence="2">
    <location>
        <begin position="133"/>
        <end position="185"/>
    </location>
</feature>
<evidence type="ECO:0000313" key="4">
    <source>
        <dbReference type="Proteomes" id="UP000241587"/>
    </source>
</evidence>
<feature type="region of interest" description="Disordered" evidence="1">
    <location>
        <begin position="102"/>
        <end position="136"/>
    </location>
</feature>
<accession>A0A2T4H7U3</accession>
<comment type="caution">
    <text evidence="3">The sequence shown here is derived from an EMBL/GenBank/DDBJ whole genome shotgun (WGS) entry which is preliminary data.</text>
</comment>
<feature type="region of interest" description="Disordered" evidence="1">
    <location>
        <begin position="64"/>
        <end position="83"/>
    </location>
</feature>
<dbReference type="OMA" id="GPSHENT"/>
<dbReference type="AlphaFoldDB" id="A0A2T4H7U3"/>
<dbReference type="InterPro" id="IPR025676">
    <property type="entry name" value="Clr5_dom"/>
</dbReference>
<protein>
    <recommendedName>
        <fullName evidence="2">Clr5 domain-containing protein</fullName>
    </recommendedName>
</protein>
<dbReference type="Pfam" id="PF14420">
    <property type="entry name" value="Clr5"/>
    <property type="match status" value="1"/>
</dbReference>
<dbReference type="EMBL" id="PVEM01000001">
    <property type="protein sequence ID" value="PTD11888.1"/>
    <property type="molecule type" value="Genomic_DNA"/>
</dbReference>
<sequence>MSRSNQHTNWDDPPNPRLPTIEGLSQPVDPWLSSGPLLPQPQLSYSHIPQGIYLQSPFNAAQAHSSRLNTTNTAGEMPASRPQELIPLPEPWRMEPRITQQYVSSSHAIGRGNDENTSSKRPSRKPKAPPLGESQWEQKKPYIEQLYIGEDLPLPEVMRRMAESHQFVATERMYKNRFKAWRWSKNTPATWMAKKARQRKLDGKDTVFYWNNQKWTADELAQKNGKVWQNQNTDGAMIICGPTPHDTKYYTPGNESPQCDRVSQQQQQIQPRSWDERHNEERFYLDMPPINIDVNKATLSQLHDLLKDASRAASTGKINDANADFRDAVSGFRFKLSATHDETLRAAYSYASFYAKTNQMDKADAVLNWVSNHHVKKWGPSHENTYLHYARTIELFQAWGRQEHAEILVYKLLDDQPDEGVSLLEIGDEPFVRRLNESTYSSFPETDDPEEMSQQLSKIDLAIMANIRGLNDVLAVIIRHCDQKPHDLNMSLQACRAKCALARWHNNAGDHGQALSLLKGARRSITPFLVVEGEPIPRATIQAVKALAYQFLEMKDESSSNTVLEDVVHSLDARCQTFDCDCNDKAFLLNFVLTVAFHLHEVATWDKCRYWVERGLGLAIRLHGLKSLEARRFQKILDKEDFDMRSAISVHDLMKSSGGLFNIRLVL</sequence>